<keyword evidence="4" id="KW-1185">Reference proteome</keyword>
<feature type="compositionally biased region" description="Acidic residues" evidence="1">
    <location>
        <begin position="114"/>
        <end position="124"/>
    </location>
</feature>
<keyword evidence="2" id="KW-0812">Transmembrane</keyword>
<comment type="caution">
    <text evidence="3">The sequence shown here is derived from an EMBL/GenBank/DDBJ whole genome shotgun (WGS) entry which is preliminary data.</text>
</comment>
<dbReference type="RefSeq" id="WP_289162535.1">
    <property type="nucleotide sequence ID" value="NZ_JASZZN010000003.1"/>
</dbReference>
<gene>
    <name evidence="3" type="ORF">QTN89_05885</name>
</gene>
<name>A0ABT7PEM9_9BACT</name>
<evidence type="ECO:0008006" key="5">
    <source>
        <dbReference type="Google" id="ProtNLM"/>
    </source>
</evidence>
<evidence type="ECO:0000256" key="2">
    <source>
        <dbReference type="SAM" id="Phobius"/>
    </source>
</evidence>
<feature type="transmembrane region" description="Helical" evidence="2">
    <location>
        <begin position="12"/>
        <end position="29"/>
    </location>
</feature>
<evidence type="ECO:0000313" key="3">
    <source>
        <dbReference type="EMBL" id="MDM4014950.1"/>
    </source>
</evidence>
<protein>
    <recommendedName>
        <fullName evidence="5">DUF1232 domain-containing protein</fullName>
    </recommendedName>
</protein>
<reference evidence="3 4" key="1">
    <citation type="submission" date="2023-06" db="EMBL/GenBank/DDBJ databases">
        <title>Roseiconus lacunae JC819 isolated from Gulf of Mannar region, Tamil Nadu.</title>
        <authorList>
            <person name="Pk S."/>
            <person name="Ch S."/>
            <person name="Ch V.R."/>
        </authorList>
    </citation>
    <scope>NUCLEOTIDE SEQUENCE [LARGE SCALE GENOMIC DNA]</scope>
    <source>
        <strain evidence="3 4">JC819</strain>
    </source>
</reference>
<feature type="region of interest" description="Disordered" evidence="1">
    <location>
        <begin position="169"/>
        <end position="188"/>
    </location>
</feature>
<feature type="region of interest" description="Disordered" evidence="1">
    <location>
        <begin position="114"/>
        <end position="140"/>
    </location>
</feature>
<dbReference type="EMBL" id="JASZZN010000003">
    <property type="protein sequence ID" value="MDM4014950.1"/>
    <property type="molecule type" value="Genomic_DNA"/>
</dbReference>
<dbReference type="Proteomes" id="UP001239462">
    <property type="component" value="Unassembled WGS sequence"/>
</dbReference>
<keyword evidence="2" id="KW-0472">Membrane</keyword>
<evidence type="ECO:0000313" key="4">
    <source>
        <dbReference type="Proteomes" id="UP001239462"/>
    </source>
</evidence>
<proteinExistence type="predicted"/>
<evidence type="ECO:0000256" key="1">
    <source>
        <dbReference type="SAM" id="MobiDB-lite"/>
    </source>
</evidence>
<accession>A0ABT7PEM9</accession>
<organism evidence="3 4">
    <name type="scientific">Roseiconus lacunae</name>
    <dbReference type="NCBI Taxonomy" id="2605694"/>
    <lineage>
        <taxon>Bacteria</taxon>
        <taxon>Pseudomonadati</taxon>
        <taxon>Planctomycetota</taxon>
        <taxon>Planctomycetia</taxon>
        <taxon>Pirellulales</taxon>
        <taxon>Pirellulaceae</taxon>
        <taxon>Roseiconus</taxon>
    </lineage>
</organism>
<sequence>MTNEIRAEVRGIRLIVGALVMVVFTKWYFTGRVFDPLADWILQSIAPVDVDAYGGPLGDIADVATAIAYVVGTAACLGIETAWKFARSALGVVADRLRGVRSIADLYHGRQWEELSESDSDIPDPDGPAESSADDASDSPGAMLAAIAGTVNKLVFSVNEHDERLQRLSDDFEDLGDEVRGMQSQDEN</sequence>
<keyword evidence="2" id="KW-1133">Transmembrane helix</keyword>